<name>A0A841IZU4_9SPHN</name>
<evidence type="ECO:0000313" key="2">
    <source>
        <dbReference type="Proteomes" id="UP000552700"/>
    </source>
</evidence>
<reference evidence="1 2" key="1">
    <citation type="submission" date="2020-08" db="EMBL/GenBank/DDBJ databases">
        <title>Genomic Encyclopedia of Type Strains, Phase IV (KMG-IV): sequencing the most valuable type-strain genomes for metagenomic binning, comparative biology and taxonomic classification.</title>
        <authorList>
            <person name="Goeker M."/>
        </authorList>
    </citation>
    <scope>NUCLEOTIDE SEQUENCE [LARGE SCALE GENOMIC DNA]</scope>
    <source>
        <strain evidence="1 2">DSM 102255</strain>
    </source>
</reference>
<dbReference type="Proteomes" id="UP000552700">
    <property type="component" value="Unassembled WGS sequence"/>
</dbReference>
<sequence>MAKRQTLIKGAGVILVILAAFVAWNWGAWRAKAQAGSAYAARITCSCRYVEGRTMDSCQGDVALDAGAVSLTEIPEHQTIVGRVPLLGRASAQYKAGYGCLMVKE</sequence>
<dbReference type="EMBL" id="JACIJP010000002">
    <property type="protein sequence ID" value="MBB6123860.1"/>
    <property type="molecule type" value="Genomic_DNA"/>
</dbReference>
<evidence type="ECO:0000313" key="1">
    <source>
        <dbReference type="EMBL" id="MBB6123860.1"/>
    </source>
</evidence>
<protein>
    <submittedName>
        <fullName evidence="1">Uncharacterized protein</fullName>
    </submittedName>
</protein>
<gene>
    <name evidence="1" type="ORF">FHS92_001589</name>
</gene>
<accession>A0A841IZU4</accession>
<organism evidence="1 2">
    <name type="scientific">Sphingobium subterraneum</name>
    <dbReference type="NCBI Taxonomy" id="627688"/>
    <lineage>
        <taxon>Bacteria</taxon>
        <taxon>Pseudomonadati</taxon>
        <taxon>Pseudomonadota</taxon>
        <taxon>Alphaproteobacteria</taxon>
        <taxon>Sphingomonadales</taxon>
        <taxon>Sphingomonadaceae</taxon>
        <taxon>Sphingobium</taxon>
    </lineage>
</organism>
<dbReference type="AlphaFoldDB" id="A0A841IZU4"/>
<dbReference type="RefSeq" id="WP_184079350.1">
    <property type="nucleotide sequence ID" value="NZ_JACIJP010000002.1"/>
</dbReference>
<proteinExistence type="predicted"/>
<keyword evidence="2" id="KW-1185">Reference proteome</keyword>
<comment type="caution">
    <text evidence="1">The sequence shown here is derived from an EMBL/GenBank/DDBJ whole genome shotgun (WGS) entry which is preliminary data.</text>
</comment>